<dbReference type="InterPro" id="IPR045857">
    <property type="entry name" value="O16G_dom_2"/>
</dbReference>
<dbReference type="Pfam" id="PF00128">
    <property type="entry name" value="Alpha-amylase"/>
    <property type="match status" value="1"/>
</dbReference>
<comment type="caution">
    <text evidence="4">The sequence shown here is derived from an EMBL/GenBank/DDBJ whole genome shotgun (WGS) entry which is preliminary data.</text>
</comment>
<dbReference type="InterPro" id="IPR006047">
    <property type="entry name" value="GH13_cat_dom"/>
</dbReference>
<reference evidence="4" key="1">
    <citation type="journal article" date="2014" name="Int. J. Syst. Evol. Microbiol.">
        <title>Complete genome sequence of Corynebacterium casei LMG S-19264T (=DSM 44701T), isolated from a smear-ripened cheese.</title>
        <authorList>
            <consortium name="US DOE Joint Genome Institute (JGI-PGF)"/>
            <person name="Walter F."/>
            <person name="Albersmeier A."/>
            <person name="Kalinowski J."/>
            <person name="Ruckert C."/>
        </authorList>
    </citation>
    <scope>NUCLEOTIDE SEQUENCE</scope>
    <source>
        <strain evidence="4">CCM 8433</strain>
    </source>
</reference>
<dbReference type="AlphaFoldDB" id="A0A917JDA7"/>
<evidence type="ECO:0000313" key="4">
    <source>
        <dbReference type="EMBL" id="GGI64554.1"/>
    </source>
</evidence>
<keyword evidence="2" id="KW-0326">Glycosidase</keyword>
<dbReference type="CDD" id="cd11338">
    <property type="entry name" value="AmyAc_CMD"/>
    <property type="match status" value="1"/>
</dbReference>
<dbReference type="GO" id="GO:0016798">
    <property type="term" value="F:hydrolase activity, acting on glycosyl bonds"/>
    <property type="evidence" value="ECO:0007669"/>
    <property type="project" value="UniProtKB-KW"/>
</dbReference>
<gene>
    <name evidence="4" type="primary">apu</name>
    <name evidence="4" type="ORF">GCM10011482_02080</name>
</gene>
<keyword evidence="1" id="KW-0378">Hydrolase</keyword>
<evidence type="ECO:0000256" key="1">
    <source>
        <dbReference type="ARBA" id="ARBA00022801"/>
    </source>
</evidence>
<name>A0A917JDA7_9ENTE</name>
<protein>
    <submittedName>
        <fullName evidence="4">Alpha-amylase</fullName>
    </submittedName>
</protein>
<dbReference type="Proteomes" id="UP000622610">
    <property type="component" value="Unassembled WGS sequence"/>
</dbReference>
<evidence type="ECO:0000313" key="5">
    <source>
        <dbReference type="Proteomes" id="UP000622610"/>
    </source>
</evidence>
<dbReference type="PANTHER" id="PTHR10357">
    <property type="entry name" value="ALPHA-AMYLASE FAMILY MEMBER"/>
    <property type="match status" value="1"/>
</dbReference>
<dbReference type="InterPro" id="IPR017853">
    <property type="entry name" value="GH"/>
</dbReference>
<organism evidence="4 5">
    <name type="scientific">Enterococcus alcedinis</name>
    <dbReference type="NCBI Taxonomy" id="1274384"/>
    <lineage>
        <taxon>Bacteria</taxon>
        <taxon>Bacillati</taxon>
        <taxon>Bacillota</taxon>
        <taxon>Bacilli</taxon>
        <taxon>Lactobacillales</taxon>
        <taxon>Enterococcaceae</taxon>
        <taxon>Enterococcus</taxon>
    </lineage>
</organism>
<accession>A0A917JDA7</accession>
<dbReference type="Gene3D" id="2.60.40.10">
    <property type="entry name" value="Immunoglobulins"/>
    <property type="match status" value="1"/>
</dbReference>
<dbReference type="SUPFAM" id="SSF51445">
    <property type="entry name" value="(Trans)glycosidases"/>
    <property type="match status" value="1"/>
</dbReference>
<sequence>MSTIYFNPWKTLYKKPFGASICDQVIQFQIRVTEPQVTNVYLVIHKDFGETMHLLLTAGQDSFYSGEYCLNQGKGLYFYHFEIQVKDQAMPLFYGAYQGGEGRIESNRKNLWEFQITCYQTQEISATWYREAVFYQIFPDRFFNGNPNQIINQPKANTFLYATPEDQPMYIKNPAGEILRWDFFGGNLKGIQAKIPYLKELGITAIYLNPIFEANSNHRYDTSDYFMIDPILGTLEDFEALIEALQVNGIRVMLDGVFSHVGQNSRYFNRDGSYGLGVGAYHNPKSPYFSWFQFIKYPDQYQSWWGIEDLPTIDKWNTDFQQMIYGSDHSVIDYWTKRGVDAWRLDVADELPDLFIQGIRERLNQYSEKVLIGEVWEDASNKISYQQRRQYLLGEHLQGVMNYPLRSAILALLNQTNTTEQIARMLTTLIENYPNAVLYNNLNSLGTHDTERILTMLDQDLKKLNLAFAILFYFIGVPCVYYGDEAGLTGHKDPENRQFFPWKQSNLVTLAICKKWIAVRKENPILIEGTIDLFYTSNLFGVLRVKGNDYEALIVNPTSQAQSISEALVFMTEPAIVGIHIQEKLQGATIAAFDCLRLVK</sequence>
<dbReference type="PANTHER" id="PTHR10357:SF210">
    <property type="entry name" value="MALTODEXTRIN GLUCOSIDASE"/>
    <property type="match status" value="1"/>
</dbReference>
<dbReference type="Gene3D" id="3.90.400.10">
    <property type="entry name" value="Oligo-1,6-glucosidase, Domain 2"/>
    <property type="match status" value="1"/>
</dbReference>
<dbReference type="InterPro" id="IPR013783">
    <property type="entry name" value="Ig-like_fold"/>
</dbReference>
<dbReference type="EMBL" id="BMDT01000001">
    <property type="protein sequence ID" value="GGI64554.1"/>
    <property type="molecule type" value="Genomic_DNA"/>
</dbReference>
<proteinExistence type="predicted"/>
<keyword evidence="5" id="KW-1185">Reference proteome</keyword>
<feature type="domain" description="Glycosyl hydrolase family 13 catalytic" evidence="3">
    <location>
        <begin position="136"/>
        <end position="520"/>
    </location>
</feature>
<dbReference type="Gene3D" id="3.20.20.80">
    <property type="entry name" value="Glycosidases"/>
    <property type="match status" value="1"/>
</dbReference>
<evidence type="ECO:0000259" key="3">
    <source>
        <dbReference type="SMART" id="SM00642"/>
    </source>
</evidence>
<dbReference type="GO" id="GO:0005975">
    <property type="term" value="P:carbohydrate metabolic process"/>
    <property type="evidence" value="ECO:0007669"/>
    <property type="project" value="InterPro"/>
</dbReference>
<evidence type="ECO:0000256" key="2">
    <source>
        <dbReference type="ARBA" id="ARBA00023295"/>
    </source>
</evidence>
<reference evidence="4" key="2">
    <citation type="submission" date="2020-09" db="EMBL/GenBank/DDBJ databases">
        <authorList>
            <person name="Sun Q."/>
            <person name="Sedlacek I."/>
        </authorList>
    </citation>
    <scope>NUCLEOTIDE SEQUENCE</scope>
    <source>
        <strain evidence="4">CCM 8433</strain>
    </source>
</reference>
<dbReference type="SMART" id="SM00642">
    <property type="entry name" value="Aamy"/>
    <property type="match status" value="1"/>
</dbReference>
<dbReference type="RefSeq" id="WP_188366405.1">
    <property type="nucleotide sequence ID" value="NZ_BMDT01000001.1"/>
</dbReference>